<proteinExistence type="predicted"/>
<dbReference type="OrthoDB" id="5522807at2"/>
<dbReference type="PANTHER" id="PTHR35580">
    <property type="entry name" value="CELL SURFACE GLYCOPROTEIN (S-LAYER PROTEIN)-LIKE PROTEIN"/>
    <property type="match status" value="1"/>
</dbReference>
<dbReference type="RefSeq" id="WP_061606889.1">
    <property type="nucleotide sequence ID" value="NZ_JEMA01000323.1"/>
</dbReference>
<gene>
    <name evidence="2" type="ORF">BE15_40310</name>
</gene>
<dbReference type="AlphaFoldDB" id="A0A150QUG4"/>
<dbReference type="InterPro" id="IPR011042">
    <property type="entry name" value="6-blade_b-propeller_TolB-like"/>
</dbReference>
<dbReference type="Gene3D" id="2.120.10.30">
    <property type="entry name" value="TolB, C-terminal domain"/>
    <property type="match status" value="1"/>
</dbReference>
<dbReference type="InterPro" id="IPR052918">
    <property type="entry name" value="Motility_Chemotaxis_Reg"/>
</dbReference>
<organism evidence="2 3">
    <name type="scientific">Sorangium cellulosum</name>
    <name type="common">Polyangium cellulosum</name>
    <dbReference type="NCBI Taxonomy" id="56"/>
    <lineage>
        <taxon>Bacteria</taxon>
        <taxon>Pseudomonadati</taxon>
        <taxon>Myxococcota</taxon>
        <taxon>Polyangia</taxon>
        <taxon>Polyangiales</taxon>
        <taxon>Polyangiaceae</taxon>
        <taxon>Sorangium</taxon>
    </lineage>
</organism>
<evidence type="ECO:0008006" key="4">
    <source>
        <dbReference type="Google" id="ProtNLM"/>
    </source>
</evidence>
<feature type="signal peptide" evidence="1">
    <location>
        <begin position="1"/>
        <end position="23"/>
    </location>
</feature>
<dbReference type="EMBL" id="JEMA01000323">
    <property type="protein sequence ID" value="KYF71600.1"/>
    <property type="molecule type" value="Genomic_DNA"/>
</dbReference>
<feature type="chain" id="PRO_5007567116" description="Secreted protein" evidence="1">
    <location>
        <begin position="24"/>
        <end position="480"/>
    </location>
</feature>
<reference evidence="2 3" key="1">
    <citation type="submission" date="2014-02" db="EMBL/GenBank/DDBJ databases">
        <title>The small core and large imbalanced accessory genome model reveals a collaborative survival strategy of Sorangium cellulosum strains in nature.</title>
        <authorList>
            <person name="Han K."/>
            <person name="Peng R."/>
            <person name="Blom J."/>
            <person name="Li Y.-Z."/>
        </authorList>
    </citation>
    <scope>NUCLEOTIDE SEQUENCE [LARGE SCALE GENOMIC DNA]</scope>
    <source>
        <strain evidence="2 3">So0008-312</strain>
    </source>
</reference>
<dbReference type="PANTHER" id="PTHR35580:SF1">
    <property type="entry name" value="PHYTASE-LIKE DOMAIN-CONTAINING PROTEIN"/>
    <property type="match status" value="1"/>
</dbReference>
<dbReference type="Proteomes" id="UP000075260">
    <property type="component" value="Unassembled WGS sequence"/>
</dbReference>
<keyword evidence="1" id="KW-0732">Signal</keyword>
<evidence type="ECO:0000313" key="2">
    <source>
        <dbReference type="EMBL" id="KYF71600.1"/>
    </source>
</evidence>
<comment type="caution">
    <text evidence="2">The sequence shown here is derived from an EMBL/GenBank/DDBJ whole genome shotgun (WGS) entry which is preliminary data.</text>
</comment>
<name>A0A150QUG4_SORCE</name>
<evidence type="ECO:0000256" key="1">
    <source>
        <dbReference type="SAM" id="SignalP"/>
    </source>
</evidence>
<protein>
    <recommendedName>
        <fullName evidence="4">Secreted protein</fullName>
    </recommendedName>
</protein>
<evidence type="ECO:0000313" key="3">
    <source>
        <dbReference type="Proteomes" id="UP000075260"/>
    </source>
</evidence>
<sequence>MHKIKLPVGTLLLSLLSAITACDAPSGGDFDASLEPVASSAQALSHNWSASFREPFSYQEPQQVAVDGSGNVIIAGYYGVSVNFGGSTLTTSAFTAGFVAAFSSAGIHLWSKSIDSLDIFGVAVDSSDNVIITGLMYDDTDFGGGTVTNSSSLGSSMFVAKFDSSGTHLWSSSFGDGAYAAGQEIAVDSSDNVLVIGRYYDDLTIGSDSNSISGGCGGVLAKFNSSGVPLFARFFESSNPSNGVYGNGIAVDPSDDSIAITGAFKSTVDFGGGPLTSNTSGAQYDALVAKYDSSGNELWSSSFGAGETWGNHVAIDSSGDIIVSGYFKGSVDFGSNTSTLTNLGTISTYVAKFDDGGTDLWSMHFGNAKTWYHGLALNSADDVLLTGSFSNSVNFGGGMFTPTGGDDAFFAQWDTTGGYVDSASYGTWGWQGVTAVAVDSSDNTVLLGAFDGSVDFGGGWLPNQGDDTFALDTFLAHLSP</sequence>
<accession>A0A150QUG4</accession>
<dbReference type="PROSITE" id="PS51257">
    <property type="entry name" value="PROKAR_LIPOPROTEIN"/>
    <property type="match status" value="1"/>
</dbReference>